<dbReference type="GO" id="GO:0034727">
    <property type="term" value="P:piecemeal microautophagy of the nucleus"/>
    <property type="evidence" value="ECO:0007669"/>
    <property type="project" value="TreeGrafter"/>
</dbReference>
<dbReference type="CDD" id="cd01486">
    <property type="entry name" value="Apg7"/>
    <property type="match status" value="1"/>
</dbReference>
<dbReference type="FunFam" id="3.40.50.720:FF:000243">
    <property type="entry name" value="Ubiquitin-like modifier-activating enzyme ATG7"/>
    <property type="match status" value="1"/>
</dbReference>
<comment type="similarity">
    <text evidence="1 7">Belongs to the ATG7 family.</text>
</comment>
<organism evidence="10 11">
    <name type="scientific">Capsaspora owczarzaki (strain ATCC 30864)</name>
    <dbReference type="NCBI Taxonomy" id="595528"/>
    <lineage>
        <taxon>Eukaryota</taxon>
        <taxon>Filasterea</taxon>
        <taxon>Capsaspora</taxon>
    </lineage>
</organism>
<comment type="function">
    <text evidence="7">E1-like activating enzyme involved in the 2 ubiquitin-like systems required for autophagy.</text>
</comment>
<dbReference type="NCBIfam" id="TIGR01381">
    <property type="entry name" value="E1_like_apg7"/>
    <property type="match status" value="1"/>
</dbReference>
<keyword evidence="7" id="KW-0833">Ubl conjugation pathway</keyword>
<dbReference type="FunCoup" id="A0A0D2WP71">
    <property type="interactions" value="324"/>
</dbReference>
<feature type="active site" description="Glycyl thioester intermediate" evidence="6">
    <location>
        <position position="580"/>
    </location>
</feature>
<dbReference type="InterPro" id="IPR045886">
    <property type="entry name" value="ThiF/MoeB/HesA"/>
</dbReference>
<sequence length="720" mass="78833">MPDLMAPLQFAPFSSAVDASFWHMLSRQKLDVYKLSDEPHPVLGYYTMGEHPDMPARVCVNQAAFAPESAAASSSPSSSSAKAAAPTDLEAFFAQLASAQVASLPIPTQSFPALGTLFNANTADAFKEFDKKAMLEDMAKKMWGCITSGAAIKHPALLNRFLLLCFADLKKYHFYYWFAFPALYVGELESVAEPAPLFDTFSASQMASFQASHAELSRTHPDQAAFFLVSKVSDDKLQAHALADWAAAFPAEATDDITIGFADPCALAKNPGWPLRNLLLLLSHWKGYLNRNVRIICYREVSRGGELDLSQSIVLTVRLTPLSAPDLAEGPKVVGWEKNAKQKLGPRIVDLSSSMDPTRLAETAVDLNLKLMRWRLLPSLELEKISSTKCLLFGAGTLGCNVARALMGWGVRHITFVDNSRVSFSNPVRQTLFQFEDCLDGGKPKAAAAAAALKRIFPSMVSEGHNLSIPMPGHSVEGEEPIRTAKETVAKLEALIDEHDVIFLLMDTRESRWLPTLLAASRHKLVLNTALGFDTFVVMRHGIVPSPDHPATHKQLGCYFCNDVMAPSNSLKDRTLDQQCTVARPGMSFLAASLAVELLVSLLHHPLGASAPAASTTDRASHNTEQVSTELGLLPHQIRGFLSQFDNVLPIGHAFNRCTACSNTVVDAYRKEGFSFLQKAFNSPTFLEELTGLKKLHEETEAALADWDEDDIEPVDDNDM</sequence>
<keyword evidence="3 7" id="KW-0813">Transport</keyword>
<dbReference type="EMBL" id="KE346363">
    <property type="protein sequence ID" value="KJE92398.1"/>
    <property type="molecule type" value="Genomic_DNA"/>
</dbReference>
<protein>
    <recommendedName>
        <fullName evidence="2 7">Ubiquitin-like modifier-activating enzyme ATG7</fullName>
    </recommendedName>
    <alternativeName>
        <fullName evidence="7">Autophagy-related protein 7</fullName>
    </alternativeName>
</protein>
<dbReference type="PANTHER" id="PTHR10953:SF3">
    <property type="entry name" value="UBIQUITIN-LIKE MODIFIER-ACTIVATING ENZYME ATG7"/>
    <property type="match status" value="1"/>
</dbReference>
<dbReference type="STRING" id="595528.A0A0D2WP71"/>
<evidence type="ECO:0000256" key="5">
    <source>
        <dbReference type="ARBA" id="ARBA00023006"/>
    </source>
</evidence>
<dbReference type="GO" id="GO:0000422">
    <property type="term" value="P:autophagy of mitochondrion"/>
    <property type="evidence" value="ECO:0007669"/>
    <property type="project" value="TreeGrafter"/>
</dbReference>
<dbReference type="Pfam" id="PF16420">
    <property type="entry name" value="ATG7_N"/>
    <property type="match status" value="1"/>
</dbReference>
<dbReference type="GO" id="GO:0019778">
    <property type="term" value="F:Atg12 activating enzyme activity"/>
    <property type="evidence" value="ECO:0007669"/>
    <property type="project" value="TreeGrafter"/>
</dbReference>
<keyword evidence="11" id="KW-1185">Reference proteome</keyword>
<dbReference type="InterPro" id="IPR032197">
    <property type="entry name" value="Atg7_N"/>
</dbReference>
<evidence type="ECO:0000256" key="1">
    <source>
        <dbReference type="ARBA" id="ARBA00010931"/>
    </source>
</evidence>
<dbReference type="AlphaFoldDB" id="A0A0D2WP71"/>
<dbReference type="SUPFAM" id="SSF69572">
    <property type="entry name" value="Activating enzymes of the ubiquitin-like proteins"/>
    <property type="match status" value="1"/>
</dbReference>
<dbReference type="GO" id="GO:0006995">
    <property type="term" value="P:cellular response to nitrogen starvation"/>
    <property type="evidence" value="ECO:0007669"/>
    <property type="project" value="TreeGrafter"/>
</dbReference>
<evidence type="ECO:0000313" key="11">
    <source>
        <dbReference type="Proteomes" id="UP000008743"/>
    </source>
</evidence>
<keyword evidence="4 7" id="KW-0653">Protein transport</keyword>
<dbReference type="InterPro" id="IPR035985">
    <property type="entry name" value="Ubiquitin-activating_enz"/>
</dbReference>
<evidence type="ECO:0000313" key="10">
    <source>
        <dbReference type="EMBL" id="KJE92398.1"/>
    </source>
</evidence>
<dbReference type="eggNOG" id="KOG2337">
    <property type="taxonomic scope" value="Eukaryota"/>
</dbReference>
<comment type="subcellular location">
    <subcellularLocation>
        <location evidence="7">Cytoplasm</location>
    </subcellularLocation>
    <subcellularLocation>
        <location evidence="7">Preautophagosomal structure</location>
    </subcellularLocation>
</comment>
<dbReference type="InterPro" id="IPR042523">
    <property type="entry name" value="Atg7_N_2"/>
</dbReference>
<keyword evidence="5 7" id="KW-0072">Autophagy</keyword>
<proteinExistence type="inferred from homology"/>
<gene>
    <name evidence="10" type="ORF">CAOG_003376</name>
</gene>
<dbReference type="Gene3D" id="3.40.140.100">
    <property type="entry name" value="Ubiquitin-like modifier-activating enzyme ATG7 C-terminal domain"/>
    <property type="match status" value="1"/>
</dbReference>
<dbReference type="GO" id="GO:0000045">
    <property type="term" value="P:autophagosome assembly"/>
    <property type="evidence" value="ECO:0007669"/>
    <property type="project" value="TreeGrafter"/>
</dbReference>
<comment type="subunit">
    <text evidence="7">Homodimer.</text>
</comment>
<dbReference type="GO" id="GO:0019779">
    <property type="term" value="F:Atg8 activating enzyme activity"/>
    <property type="evidence" value="ECO:0007669"/>
    <property type="project" value="TreeGrafter"/>
</dbReference>
<evidence type="ECO:0000259" key="9">
    <source>
        <dbReference type="Pfam" id="PF16420"/>
    </source>
</evidence>
<dbReference type="Pfam" id="PF00899">
    <property type="entry name" value="ThiF"/>
    <property type="match status" value="1"/>
</dbReference>
<keyword evidence="7" id="KW-0963">Cytoplasm</keyword>
<dbReference type="InParanoid" id="A0A0D2WP71"/>
<feature type="domain" description="THIF-type NAD/FAD binding fold" evidence="8">
    <location>
        <begin position="372"/>
        <end position="625"/>
    </location>
</feature>
<dbReference type="Proteomes" id="UP000008743">
    <property type="component" value="Unassembled WGS sequence"/>
</dbReference>
<dbReference type="InterPro" id="IPR006285">
    <property type="entry name" value="Atg7"/>
</dbReference>
<evidence type="ECO:0000256" key="4">
    <source>
        <dbReference type="ARBA" id="ARBA00022927"/>
    </source>
</evidence>
<accession>A0A0D2WP71</accession>
<name>A0A0D2WP71_CAPO3</name>
<evidence type="ECO:0000256" key="3">
    <source>
        <dbReference type="ARBA" id="ARBA00022448"/>
    </source>
</evidence>
<dbReference type="InterPro" id="IPR000594">
    <property type="entry name" value="ThiF_NAD_FAD-bd"/>
</dbReference>
<dbReference type="InterPro" id="IPR042522">
    <property type="entry name" value="Atg7_N_1"/>
</dbReference>
<dbReference type="PANTHER" id="PTHR10953">
    <property type="entry name" value="UBIQUITIN-ACTIVATING ENZYME E1"/>
    <property type="match status" value="1"/>
</dbReference>
<dbReference type="PhylomeDB" id="A0A0D2WP71"/>
<dbReference type="GO" id="GO:0000407">
    <property type="term" value="C:phagophore assembly site"/>
    <property type="evidence" value="ECO:0007669"/>
    <property type="project" value="UniProtKB-SubCell"/>
</dbReference>
<dbReference type="GO" id="GO:0032446">
    <property type="term" value="P:protein modification by small protein conjugation"/>
    <property type="evidence" value="ECO:0007669"/>
    <property type="project" value="TreeGrafter"/>
</dbReference>
<feature type="domain" description="Ubiquitin-like modifier-activating enzyme Atg7 N-terminal" evidence="9">
    <location>
        <begin position="8"/>
        <end position="355"/>
    </location>
</feature>
<dbReference type="OrthoDB" id="338614at2759"/>
<reference evidence="11" key="1">
    <citation type="submission" date="2011-02" db="EMBL/GenBank/DDBJ databases">
        <title>The Genome Sequence of Capsaspora owczarzaki ATCC 30864.</title>
        <authorList>
            <person name="Russ C."/>
            <person name="Cuomo C."/>
            <person name="Burger G."/>
            <person name="Gray M.W."/>
            <person name="Holland P.W.H."/>
            <person name="King N."/>
            <person name="Lang F.B.F."/>
            <person name="Roger A.J."/>
            <person name="Ruiz-Trillo I."/>
            <person name="Young S.K."/>
            <person name="Zeng Q."/>
            <person name="Gargeya S."/>
            <person name="Alvarado L."/>
            <person name="Berlin A."/>
            <person name="Chapman S.B."/>
            <person name="Chen Z."/>
            <person name="Freedman E."/>
            <person name="Gellesch M."/>
            <person name="Goldberg J."/>
            <person name="Griggs A."/>
            <person name="Gujja S."/>
            <person name="Heilman E."/>
            <person name="Heiman D."/>
            <person name="Howarth C."/>
            <person name="Mehta T."/>
            <person name="Neiman D."/>
            <person name="Pearson M."/>
            <person name="Roberts A."/>
            <person name="Saif S."/>
            <person name="Shea T."/>
            <person name="Shenoy N."/>
            <person name="Sisk P."/>
            <person name="Stolte C."/>
            <person name="Sykes S."/>
            <person name="White J."/>
            <person name="Yandava C."/>
            <person name="Haas B."/>
            <person name="Nusbaum C."/>
            <person name="Birren B."/>
        </authorList>
    </citation>
    <scope>NUCLEOTIDE SEQUENCE</scope>
    <source>
        <strain evidence="11">ATCC 30864</strain>
    </source>
</reference>
<dbReference type="Gene3D" id="3.40.140.70">
    <property type="entry name" value="Ubiquitin-like modifier-activating enzyme ATG7 N-terminal domain"/>
    <property type="match status" value="1"/>
</dbReference>
<evidence type="ECO:0000256" key="2">
    <source>
        <dbReference type="ARBA" id="ARBA00017647"/>
    </source>
</evidence>
<evidence type="ECO:0000256" key="7">
    <source>
        <dbReference type="RuleBase" id="RU366022"/>
    </source>
</evidence>
<evidence type="ECO:0000259" key="8">
    <source>
        <dbReference type="Pfam" id="PF00899"/>
    </source>
</evidence>
<evidence type="ECO:0000256" key="6">
    <source>
        <dbReference type="PIRSR" id="PIRSR606285-1"/>
    </source>
</evidence>
<dbReference type="GO" id="GO:0015031">
    <property type="term" value="P:protein transport"/>
    <property type="evidence" value="ECO:0007669"/>
    <property type="project" value="UniProtKB-UniRule"/>
</dbReference>
<dbReference type="Gene3D" id="3.40.50.720">
    <property type="entry name" value="NAD(P)-binding Rossmann-like Domain"/>
    <property type="match status" value="1"/>
</dbReference>